<sequence length="329" mass="36899">MKCIVATMLLATMASTLGYDSDAHASPARRIARAQRPITASDWSHIPELDIKKVNYKGNEGTVVCTSSDFLGRRIKHTAKTHLVWLSYLLAHSQSWSRFRISAIGCLENVNFYYESISPESIRIRNGMAKVPYVILTDLHRITGIYKKKFGAIHTDIPQEDEPESYENESGYRPPEDHLAPENDGHTGMTSVKKRISWMLGATICDVSTGVPPYGFEKYLTGIRPWKSGELKRVMLELQKSKETCLPVKISSQHLNALTEKLTTCIANDRPTIRKLDLELVQRLADDSDIKIAGNHIIQGTMMVTGAALNAINPFFRHQQSSVKITESQ</sequence>
<feature type="signal peptide" evidence="2">
    <location>
        <begin position="1"/>
        <end position="18"/>
    </location>
</feature>
<organism evidence="3 4">
    <name type="scientific">Thamnocephalis sphaerospora</name>
    <dbReference type="NCBI Taxonomy" id="78915"/>
    <lineage>
        <taxon>Eukaryota</taxon>
        <taxon>Fungi</taxon>
        <taxon>Fungi incertae sedis</taxon>
        <taxon>Zoopagomycota</taxon>
        <taxon>Zoopagomycotina</taxon>
        <taxon>Zoopagomycetes</taxon>
        <taxon>Zoopagales</taxon>
        <taxon>Sigmoideomycetaceae</taxon>
        <taxon>Thamnocephalis</taxon>
    </lineage>
</organism>
<feature type="region of interest" description="Disordered" evidence="1">
    <location>
        <begin position="157"/>
        <end position="186"/>
    </location>
</feature>
<feature type="compositionally biased region" description="Basic and acidic residues" evidence="1">
    <location>
        <begin position="174"/>
        <end position="185"/>
    </location>
</feature>
<evidence type="ECO:0000256" key="2">
    <source>
        <dbReference type="SAM" id="SignalP"/>
    </source>
</evidence>
<dbReference type="Proteomes" id="UP000271241">
    <property type="component" value="Unassembled WGS sequence"/>
</dbReference>
<feature type="compositionally biased region" description="Acidic residues" evidence="1">
    <location>
        <begin position="158"/>
        <end position="167"/>
    </location>
</feature>
<gene>
    <name evidence="3" type="ORF">THASP1DRAFT_22943</name>
</gene>
<feature type="chain" id="PRO_5020371301" description="Protein kinase domain-containing protein" evidence="2">
    <location>
        <begin position="19"/>
        <end position="329"/>
    </location>
</feature>
<protein>
    <recommendedName>
        <fullName evidence="5">Protein kinase domain-containing protein</fullName>
    </recommendedName>
</protein>
<proteinExistence type="predicted"/>
<dbReference type="AlphaFoldDB" id="A0A4P9XSQ4"/>
<evidence type="ECO:0000256" key="1">
    <source>
        <dbReference type="SAM" id="MobiDB-lite"/>
    </source>
</evidence>
<evidence type="ECO:0000313" key="3">
    <source>
        <dbReference type="EMBL" id="RKP09175.1"/>
    </source>
</evidence>
<evidence type="ECO:0008006" key="5">
    <source>
        <dbReference type="Google" id="ProtNLM"/>
    </source>
</evidence>
<name>A0A4P9XSQ4_9FUNG</name>
<keyword evidence="4" id="KW-1185">Reference proteome</keyword>
<keyword evidence="2" id="KW-0732">Signal</keyword>
<reference evidence="4" key="1">
    <citation type="journal article" date="2018" name="Nat. Microbiol.">
        <title>Leveraging single-cell genomics to expand the fungal tree of life.</title>
        <authorList>
            <person name="Ahrendt S.R."/>
            <person name="Quandt C.A."/>
            <person name="Ciobanu D."/>
            <person name="Clum A."/>
            <person name="Salamov A."/>
            <person name="Andreopoulos B."/>
            <person name="Cheng J.F."/>
            <person name="Woyke T."/>
            <person name="Pelin A."/>
            <person name="Henrissat B."/>
            <person name="Reynolds N.K."/>
            <person name="Benny G.L."/>
            <person name="Smith M.E."/>
            <person name="James T.Y."/>
            <person name="Grigoriev I.V."/>
        </authorList>
    </citation>
    <scope>NUCLEOTIDE SEQUENCE [LARGE SCALE GENOMIC DNA]</scope>
    <source>
        <strain evidence="4">RSA 1356</strain>
    </source>
</reference>
<accession>A0A4P9XSQ4</accession>
<evidence type="ECO:0000313" key="4">
    <source>
        <dbReference type="Proteomes" id="UP000271241"/>
    </source>
</evidence>
<dbReference type="EMBL" id="KZ992534">
    <property type="protein sequence ID" value="RKP09175.1"/>
    <property type="molecule type" value="Genomic_DNA"/>
</dbReference>